<reference evidence="2" key="1">
    <citation type="journal article" date="2019" name="Int. J. Syst. Evol. Microbiol.">
        <title>The Global Catalogue of Microorganisms (GCM) 10K type strain sequencing project: providing services to taxonomists for standard genome sequencing and annotation.</title>
        <authorList>
            <consortium name="The Broad Institute Genomics Platform"/>
            <consortium name="The Broad Institute Genome Sequencing Center for Infectious Disease"/>
            <person name="Wu L."/>
            <person name="Ma J."/>
        </authorList>
    </citation>
    <scope>NUCLEOTIDE SEQUENCE [LARGE SCALE GENOMIC DNA]</scope>
    <source>
        <strain evidence="2">JCM 17633</strain>
    </source>
</reference>
<sequence length="54" mass="6243">MLQEYEKKCICHSLVRFVIKLDSSLDSINVGKGVNFTKNKKPYHSEKSVLTWLS</sequence>
<name>A0ABP8CNL2_9FLAO</name>
<comment type="caution">
    <text evidence="1">The sequence shown here is derived from an EMBL/GenBank/DDBJ whole genome shotgun (WGS) entry which is preliminary data.</text>
</comment>
<accession>A0ABP8CNL2</accession>
<dbReference type="Proteomes" id="UP001501682">
    <property type="component" value="Unassembled WGS sequence"/>
</dbReference>
<gene>
    <name evidence="1" type="ORF">GCM10022292_07270</name>
</gene>
<dbReference type="EMBL" id="BAABCB010000005">
    <property type="protein sequence ID" value="GAA4241322.1"/>
    <property type="molecule type" value="Genomic_DNA"/>
</dbReference>
<organism evidence="1 2">
    <name type="scientific">Winogradskyella damuponensis</name>
    <dbReference type="NCBI Taxonomy" id="943939"/>
    <lineage>
        <taxon>Bacteria</taxon>
        <taxon>Pseudomonadati</taxon>
        <taxon>Bacteroidota</taxon>
        <taxon>Flavobacteriia</taxon>
        <taxon>Flavobacteriales</taxon>
        <taxon>Flavobacteriaceae</taxon>
        <taxon>Winogradskyella</taxon>
    </lineage>
</organism>
<protein>
    <submittedName>
        <fullName evidence="1">Uncharacterized protein</fullName>
    </submittedName>
</protein>
<evidence type="ECO:0000313" key="1">
    <source>
        <dbReference type="EMBL" id="GAA4241322.1"/>
    </source>
</evidence>
<proteinExistence type="predicted"/>
<keyword evidence="2" id="KW-1185">Reference proteome</keyword>
<evidence type="ECO:0000313" key="2">
    <source>
        <dbReference type="Proteomes" id="UP001501682"/>
    </source>
</evidence>